<name>A0A6C0CRQ1_9ZZZZ</name>
<organism evidence="1">
    <name type="scientific">viral metagenome</name>
    <dbReference type="NCBI Taxonomy" id="1070528"/>
    <lineage>
        <taxon>unclassified sequences</taxon>
        <taxon>metagenomes</taxon>
        <taxon>organismal metagenomes</taxon>
    </lineage>
</organism>
<proteinExistence type="predicted"/>
<sequence>MKIALCFFGLPRYSDYIISTLKQHLLNLYNVDIYAHFWWSDDMIGKFKHRACTDVWEANTIEHLKNLIPFKKIVLESQIHFDISHFKPISNEPDLKHLTVEVCKDTLFGLKSKWYSTNQSFQLIDKPEEYDYIIISRLDCDYSKPIDLSILNPNILYIQDGFRSGWDRGYNDIFTIGHVDTIKYYADIYKYIDKYHIDGIPHMHTFFEKLLKTDIPVPHQLYSFGVWMLHESMFKHYRKGAPYLTNQIKFIH</sequence>
<dbReference type="EMBL" id="MN739479">
    <property type="protein sequence ID" value="QHT07141.1"/>
    <property type="molecule type" value="Genomic_DNA"/>
</dbReference>
<evidence type="ECO:0000313" key="1">
    <source>
        <dbReference type="EMBL" id="QHT07141.1"/>
    </source>
</evidence>
<dbReference type="AlphaFoldDB" id="A0A6C0CRQ1"/>
<protein>
    <recommendedName>
        <fullName evidence="2">Glycosyltransferase</fullName>
    </recommendedName>
</protein>
<accession>A0A6C0CRQ1</accession>
<reference evidence="1" key="1">
    <citation type="journal article" date="2020" name="Nature">
        <title>Giant virus diversity and host interactions through global metagenomics.</title>
        <authorList>
            <person name="Schulz F."/>
            <person name="Roux S."/>
            <person name="Paez-Espino D."/>
            <person name="Jungbluth S."/>
            <person name="Walsh D.A."/>
            <person name="Denef V.J."/>
            <person name="McMahon K.D."/>
            <person name="Konstantinidis K.T."/>
            <person name="Eloe-Fadrosh E.A."/>
            <person name="Kyrpides N.C."/>
            <person name="Woyke T."/>
        </authorList>
    </citation>
    <scope>NUCLEOTIDE SEQUENCE</scope>
    <source>
        <strain evidence="1">GVMAG-M-3300021962-46</strain>
    </source>
</reference>
<evidence type="ECO:0008006" key="2">
    <source>
        <dbReference type="Google" id="ProtNLM"/>
    </source>
</evidence>